<dbReference type="OrthoDB" id="5435745at2"/>
<dbReference type="AlphaFoldDB" id="I5B3N9"/>
<evidence type="ECO:0000313" key="3">
    <source>
        <dbReference type="Proteomes" id="UP000005778"/>
    </source>
</evidence>
<gene>
    <name evidence="2" type="ORF">DespoDRAFT_02223</name>
</gene>
<protein>
    <submittedName>
        <fullName evidence="2">Uncharacterized protein</fullName>
    </submittedName>
</protein>
<dbReference type="EMBL" id="CM001488">
    <property type="protein sequence ID" value="EIM64102.1"/>
    <property type="molecule type" value="Genomic_DNA"/>
</dbReference>
<dbReference type="HOGENOM" id="CLU_2117084_0_0_7"/>
<dbReference type="Pfam" id="PF17273">
    <property type="entry name" value="DUF5338"/>
    <property type="match status" value="1"/>
</dbReference>
<dbReference type="RefSeq" id="WP_004073540.1">
    <property type="nucleotide sequence ID" value="NZ_CM001488.1"/>
</dbReference>
<keyword evidence="3" id="KW-1185">Reference proteome</keyword>
<accession>I5B3N9</accession>
<feature type="compositionally biased region" description="Basic and acidic residues" evidence="1">
    <location>
        <begin position="98"/>
        <end position="114"/>
    </location>
</feature>
<dbReference type="InterPro" id="IPR035225">
    <property type="entry name" value="DUF5338"/>
</dbReference>
<name>I5B3N9_9BACT</name>
<feature type="region of interest" description="Disordered" evidence="1">
    <location>
        <begin position="64"/>
        <end position="114"/>
    </location>
</feature>
<sequence>MKPSCKSQYLAVHNEAKALFAQGYSKKTIYDHFIEKDKIHMSYVAWAKIMENHDQKFPFGQKKFKKEKPISQTPGKIRGKFSHSNDPYPIEDATDSIVEEKENEKPFNLIKKEK</sequence>
<organism evidence="2 3">
    <name type="scientific">Desulfobacter postgatei 2ac9</name>
    <dbReference type="NCBI Taxonomy" id="879212"/>
    <lineage>
        <taxon>Bacteria</taxon>
        <taxon>Pseudomonadati</taxon>
        <taxon>Thermodesulfobacteriota</taxon>
        <taxon>Desulfobacteria</taxon>
        <taxon>Desulfobacterales</taxon>
        <taxon>Desulfobacteraceae</taxon>
        <taxon>Desulfobacter</taxon>
    </lineage>
</organism>
<reference evidence="2 3" key="1">
    <citation type="submission" date="2011-09" db="EMBL/GenBank/DDBJ databases">
        <authorList>
            <consortium name="US DOE Joint Genome Institute (JGI-PGF)"/>
            <person name="Lucas S."/>
            <person name="Han J."/>
            <person name="Lapidus A."/>
            <person name="Cheng J.-F."/>
            <person name="Goodwin L."/>
            <person name="Pitluck S."/>
            <person name="Peters L."/>
            <person name="Land M.L."/>
            <person name="Hauser L."/>
            <person name="Orellana R."/>
            <person name="Lovley D."/>
            <person name="Woyke T.J."/>
        </authorList>
    </citation>
    <scope>NUCLEOTIDE SEQUENCE [LARGE SCALE GENOMIC DNA]</scope>
    <source>
        <strain evidence="2 3">2ac9</strain>
    </source>
</reference>
<dbReference type="STRING" id="879212.DespoDRAFT_02223"/>
<dbReference type="Proteomes" id="UP000005778">
    <property type="component" value="Chromosome"/>
</dbReference>
<reference evidence="2 3" key="2">
    <citation type="submission" date="2012-02" db="EMBL/GenBank/DDBJ databases">
        <title>Improved High-Quality Draft sequence of Desulfobacter postgatei 2ac9.</title>
        <authorList>
            <consortium name="US DOE Joint Genome Institute"/>
            <person name="Lucas S."/>
            <person name="Han J."/>
            <person name="Lapidus A."/>
            <person name="Cheng J.-F."/>
            <person name="Goodwin L."/>
            <person name="Pitluck S."/>
            <person name="Peters L."/>
            <person name="Ovchinnikova G."/>
            <person name="Held B."/>
            <person name="Detter J.C."/>
            <person name="Han C."/>
            <person name="Tapia R."/>
            <person name="Land M."/>
            <person name="Hauser L."/>
            <person name="Kyrpides N."/>
            <person name="Ivanova N."/>
            <person name="Pagani I."/>
            <person name="Orellana R."/>
            <person name="Lovley D."/>
            <person name="Woyke T."/>
        </authorList>
    </citation>
    <scope>NUCLEOTIDE SEQUENCE [LARGE SCALE GENOMIC DNA]</scope>
    <source>
        <strain evidence="2 3">2ac9</strain>
    </source>
</reference>
<evidence type="ECO:0000256" key="1">
    <source>
        <dbReference type="SAM" id="MobiDB-lite"/>
    </source>
</evidence>
<dbReference type="eggNOG" id="ENOG502ZGPK">
    <property type="taxonomic scope" value="Bacteria"/>
</dbReference>
<evidence type="ECO:0000313" key="2">
    <source>
        <dbReference type="EMBL" id="EIM64102.1"/>
    </source>
</evidence>
<proteinExistence type="predicted"/>